<reference evidence="4" key="1">
    <citation type="submission" date="2020-11" db="EMBL/GenBank/DDBJ databases">
        <authorList>
            <person name="Whiteford S."/>
        </authorList>
    </citation>
    <scope>NUCLEOTIDE SEQUENCE</scope>
</reference>
<gene>
    <name evidence="4" type="ORF">PLXY2_LOCUS11007</name>
</gene>
<accession>A0A8S4FY63</accession>
<feature type="coiled-coil region" evidence="1">
    <location>
        <begin position="87"/>
        <end position="135"/>
    </location>
</feature>
<keyword evidence="5" id="KW-1185">Reference proteome</keyword>
<dbReference type="Pfam" id="PF25298">
    <property type="entry name" value="Baculo_FP_2nd"/>
    <property type="match status" value="1"/>
</dbReference>
<proteinExistence type="predicted"/>
<dbReference type="AlphaFoldDB" id="A0A8S4FY63"/>
<name>A0A8S4FY63_PLUXY</name>
<dbReference type="Proteomes" id="UP000653454">
    <property type="component" value="Unassembled WGS sequence"/>
</dbReference>
<dbReference type="EMBL" id="CAJHNJ030000052">
    <property type="protein sequence ID" value="CAG9132704.1"/>
    <property type="molecule type" value="Genomic_DNA"/>
</dbReference>
<feature type="domain" description="FP protein C-terminal" evidence="3">
    <location>
        <begin position="234"/>
        <end position="285"/>
    </location>
</feature>
<keyword evidence="1" id="KW-0175">Coiled coil</keyword>
<feature type="region of interest" description="Disordered" evidence="2">
    <location>
        <begin position="1"/>
        <end position="25"/>
    </location>
</feature>
<evidence type="ECO:0000313" key="5">
    <source>
        <dbReference type="Proteomes" id="UP000653454"/>
    </source>
</evidence>
<evidence type="ECO:0000256" key="1">
    <source>
        <dbReference type="SAM" id="Coils"/>
    </source>
</evidence>
<protein>
    <submittedName>
        <fullName evidence="4">(diamondback moth) hypothetical protein</fullName>
    </submittedName>
</protein>
<dbReference type="InterPro" id="IPR057251">
    <property type="entry name" value="FP_C"/>
</dbReference>
<feature type="compositionally biased region" description="Polar residues" evidence="2">
    <location>
        <begin position="12"/>
        <end position="25"/>
    </location>
</feature>
<sequence>MPINHSPKAAKSSLTHYDSDPSISTVSDSDLATNVSVRNAKRKFGELQKEDLVEIKELAKSQDCKITLLIASIDSIKQQNSDIKSSLEFMSAKYDEAMNKIAEMEHKCRQNHQYILSLEEKLENVERNRRSASLEIKNIPKLPTENKESLLSIATLTGKAIDVPIKEGDIRDIFRVNTKSDSKPIVVELNSVILRDKILKGAKQFNKLNDNKLNTENLSLAGPKKPVYVVENLTAQTKKIYTKTIEFAKENGYKFKWTSHGKVYLRKDEGMPAFRIDTEADLLKLSKK</sequence>
<comment type="caution">
    <text evidence="4">The sequence shown here is derived from an EMBL/GenBank/DDBJ whole genome shotgun (WGS) entry which is preliminary data.</text>
</comment>
<evidence type="ECO:0000313" key="4">
    <source>
        <dbReference type="EMBL" id="CAG9132704.1"/>
    </source>
</evidence>
<evidence type="ECO:0000259" key="3">
    <source>
        <dbReference type="Pfam" id="PF25298"/>
    </source>
</evidence>
<organism evidence="4 5">
    <name type="scientific">Plutella xylostella</name>
    <name type="common">Diamondback moth</name>
    <name type="synonym">Plutella maculipennis</name>
    <dbReference type="NCBI Taxonomy" id="51655"/>
    <lineage>
        <taxon>Eukaryota</taxon>
        <taxon>Metazoa</taxon>
        <taxon>Ecdysozoa</taxon>
        <taxon>Arthropoda</taxon>
        <taxon>Hexapoda</taxon>
        <taxon>Insecta</taxon>
        <taxon>Pterygota</taxon>
        <taxon>Neoptera</taxon>
        <taxon>Endopterygota</taxon>
        <taxon>Lepidoptera</taxon>
        <taxon>Glossata</taxon>
        <taxon>Ditrysia</taxon>
        <taxon>Yponomeutoidea</taxon>
        <taxon>Plutellidae</taxon>
        <taxon>Plutella</taxon>
    </lineage>
</organism>
<evidence type="ECO:0000256" key="2">
    <source>
        <dbReference type="SAM" id="MobiDB-lite"/>
    </source>
</evidence>